<evidence type="ECO:0000313" key="1">
    <source>
        <dbReference type="EMBL" id="KFI24320.1"/>
    </source>
</evidence>
<evidence type="ECO:0000313" key="2">
    <source>
        <dbReference type="Proteomes" id="UP000028824"/>
    </source>
</evidence>
<keyword evidence="2" id="KW-1185">Reference proteome</keyword>
<dbReference type="AlphaFoldDB" id="A0A086XQM0"/>
<name>A0A086XQM0_9RHOB</name>
<dbReference type="Proteomes" id="UP000028824">
    <property type="component" value="Unassembled WGS sequence"/>
</dbReference>
<dbReference type="OrthoDB" id="10009479at2"/>
<comment type="caution">
    <text evidence="1">The sequence shown here is derived from an EMBL/GenBank/DDBJ whole genome shotgun (WGS) entry which is preliminary data.</text>
</comment>
<sequence>MAYKVMMKGMSSWTAISADAYEQDGSGTRFRDGAGALVASFADGQLTAVVPDTVDTSASEAGATDATDTAA</sequence>
<proteinExistence type="predicted"/>
<reference evidence="1 2" key="1">
    <citation type="submission" date="2014-03" db="EMBL/GenBank/DDBJ databases">
        <title>Genome of Paenirhodobacter enshiensis DW2-9.</title>
        <authorList>
            <person name="Wang D."/>
            <person name="Wang G."/>
        </authorList>
    </citation>
    <scope>NUCLEOTIDE SEQUENCE [LARGE SCALE GENOMIC DNA]</scope>
    <source>
        <strain evidence="1 2">DW2-9</strain>
    </source>
</reference>
<accession>A0A086XQM0</accession>
<dbReference type="EMBL" id="JFZB01000054">
    <property type="protein sequence ID" value="KFI24320.1"/>
    <property type="molecule type" value="Genomic_DNA"/>
</dbReference>
<dbReference type="RefSeq" id="WP_036640189.1">
    <property type="nucleotide sequence ID" value="NZ_JFZB01000054.1"/>
</dbReference>
<organism evidence="1 2">
    <name type="scientific">Paenirhodobacter enshiensis</name>
    <dbReference type="NCBI Taxonomy" id="1105367"/>
    <lineage>
        <taxon>Bacteria</taxon>
        <taxon>Pseudomonadati</taxon>
        <taxon>Pseudomonadota</taxon>
        <taxon>Alphaproteobacteria</taxon>
        <taxon>Rhodobacterales</taxon>
        <taxon>Rhodobacter group</taxon>
        <taxon>Paenirhodobacter</taxon>
    </lineage>
</organism>
<dbReference type="STRING" id="1105367.CG50_10735"/>
<protein>
    <submittedName>
        <fullName evidence="1">Uncharacterized protein</fullName>
    </submittedName>
</protein>
<gene>
    <name evidence="1" type="ORF">CG50_10735</name>
</gene>